<evidence type="ECO:0000256" key="3">
    <source>
        <dbReference type="SAM" id="Phobius"/>
    </source>
</evidence>
<feature type="chain" id="PRO_5038754548" evidence="4">
    <location>
        <begin position="27"/>
        <end position="2526"/>
    </location>
</feature>
<dbReference type="CDD" id="cd00688">
    <property type="entry name" value="ISOPREN_C2_like"/>
    <property type="match status" value="1"/>
</dbReference>
<dbReference type="EMBL" id="CP039126">
    <property type="protein sequence ID" value="QMW81150.1"/>
    <property type="molecule type" value="Genomic_DNA"/>
</dbReference>
<evidence type="ECO:0000256" key="1">
    <source>
        <dbReference type="SAM" id="Coils"/>
    </source>
</evidence>
<dbReference type="InterPro" id="IPR008930">
    <property type="entry name" value="Terpenoid_cyclase/PrenylTrfase"/>
</dbReference>
<sequence>MKKKRVFRSLMSMVMAAVMVIGMVPADVFASAESLGNTGFTAWAQGWNTVKSDFTDVKYEVNQENEIIIPLDDAGYNAETGDFEGIHFQSDPETVWGKDNWELTDDLFGSYQGYFRVEQDGQVILYAQETIYNKIKETVEQSGEFKTPVRVGKKDIFGGVDENNIYKEFTLVFTGKVTEETENHKLWTQSRDITTGELTDTRYELNERNEITVPLEEAAYNTSTGDFEGISFQSEPETVWGDDNWELTDDLFTNNQGYIRLEQNGQAILYAQETVYNTIKETIDQSGEFKTSVRVGKKDIFGGVDEEDIYGEFILIFTGEVKGENHKYEIWTQGRDTATGELTDVRYDLNDNNEIVIPLEEASYNTSTGDFEGMSFQSEPETVWGDDNWELTDGLFTNNQGYIRLEQNGQAVLYAKETVYNAIKETIGQSGEFKTPVRVGKKDIFGGVDESDIYGEFTLVFTGETEENPPIEDSTVVYKNNNGNTVTIQEGDTLTVKTTESGTFTCGSYDNDKEEVKWSTTWDGDNQSKPVWIGLNSGELYVASAGTVNAQVSKSNGELLCSFKIVAEEPKLEEIKLFVDNKEVTNGSYTVEGHQGKTITVKGRYEGEQEFLELPNTRDFTVTSDEDYIYTASYNGAYFYFDRPGKGNITVSGYGAQASFQAESTYVPVESIKLSLPSEVKMHHLVYSMGSGDNYMGVNQTRLSECVEVIPSNSSYYRVGWESSDNEVADYHDTHSNGFIGHKEGTVTITATVNDNGTKKSDKSKVKFVFEKPVEGISLENGQETLTLKEESDMELPLVFEPNGEAEGDQPSQTTINWSFSKEGIVKISQSRGEYDNYASKTFVLTALSEGEVEVTGTPVVAKDGVEPLKFKVQVTESDVQPPDNKQLVSAGLNSCSYYYLFNKITTWAYNSEWDIIALKRAGETLGRDENSAIESYKDSIKQQIDKKKLTADSKPTDLARVALALEAIGVDASSFEGFNFYEALLNSDRLEDTSNEAIWALIALDAKKTEVPKGSKYDRDKLLDAIISFQAEDGGFGLDKNQSTGGIDMTGMALQALCNYQDNEKAKDAVDKAITFLQESMQSTCDFNGTSEALSQVIIAISSLGLDITAKENGFTSGKSKNAFVALEKYRVFDGFKHSAGEKDANHMSTQQAYMALASWDRLTSNRNAIYDMTDVESDNYILPVIQVTGAEDKQSVTKSSLTIGVSADAGKDKVDKLQVWCNDQEIKEDNGKYLLKLDKGNNSLRVKAVSSKGAVAYLSWTIKFAPADYQGEVDKQVTSLTKWAESYFNENNFELTHNKLLTTYMRTAGLNQYYLDEAVKQIQNGAEFKSPEVWSDAVLALTASGVDIRNIYGRNLWDEAEEFISDLSMTDSINILKAVNSRYGQKLPESLSKEELLGNIVPNIDGGFGAGGSNVYDTAEAVIALVREESKKKTVDKAVDWIADHQTIDGKFSDTGSYSDLECLTKVMEALCAAGIDFTMDDRFNDPANLYTNMKTYYESQDNAEKALLYRALSSYQRLYKGEDAFYNMDAVIVIQGLTVSEENMEQTTAEYLKGLDYTVYSPDATEAAYLLIRGNQATKAVYGYLDVLVNAVKEKSLNTPKECFFAGLYLKESGMDLTDIDGVNLFDRLDEFPYTKLDSFGTEQTEATVHMSYAVMTLRLRPENNESKIGAFVQRINSNRVPDTDWQGKGFYEAKGAWMSTVKPDATIMAMISLFGEDVLTDTEPLIEYLGGKDVKNYEERQVETGYWADFRKDSNNKVGNLEKTADMVIGLPMFGVDIRTDSRFQKEKGDILHGIRAFYRAEGFADTPEGENASAEGSVAGYRALLALRMRENQLPGIYDVATERPIDRSRLDTKVNAAKTLVKDDYTPDTWSKLEEALSLAEQASTQKEINLALEAVTNAVNGLKSSNEITVSFRLIGDWKHGKDGEHTKYVNWFKTKTYIVDKNAKVYDVFVLAMKDAGMETDGEDFNYVKMVTAPAVFGSYELSEFDNGRNSGWKYMVNEEYPGVGLKDYRLTDGDSIIWRYVDNYADSYDNIDKWKEAEDLEPAEIFESIRTGAKEEIAVYLNAEDYETAQQEAAAGIVADTQKKLDEAENTVSIENILKEAKKNLDALPTKEDLEAERNLSEAKDKAKELLKGYKDMTLYLEEQQKELNSILEGAYVQIDAAGAIAEIDKTVEDAKAAMDAVKTAVQSALDKAKEAARNQLSTYKNLEFYREAQKAEIKKILADALKKVEAADSEAGISEIVSEASKAMDAVKTAAELKKEEDQAAADTVIKAIDKITEPVTEAQRETIENARKAYNALTQEQKGLVTNYDKLTAAEKAIGSKPNQDEKVTLTNEEYGVTLSGNKLTGSMILTVTPLAKDSKAVAAMRKEIPSSKAIFRMYEIKLMKDGKEIELPGDAELSIPVGDKYNSKELTMLCYRDEKVQKINGKAGNGIMTVTVTGLGSFSVVVDASSTPAEKGNNTSNNTSAGSGSGNNSGSKTSGAKTGDDTPVEIMFLLMMAACMTAATVSVKRKKYKR</sequence>
<keyword evidence="3" id="KW-0472">Membrane</keyword>
<feature type="transmembrane region" description="Helical" evidence="3">
    <location>
        <begin position="2502"/>
        <end position="2519"/>
    </location>
</feature>
<dbReference type="GeneID" id="75053356"/>
<evidence type="ECO:0000313" key="6">
    <source>
        <dbReference type="EMBL" id="QMW81150.1"/>
    </source>
</evidence>
<dbReference type="Gene3D" id="2.60.40.1080">
    <property type="match status" value="1"/>
</dbReference>
<feature type="signal peptide" evidence="4">
    <location>
        <begin position="1"/>
        <end position="26"/>
    </location>
</feature>
<protein>
    <submittedName>
        <fullName evidence="6">DUF4430 domain-containing protein</fullName>
    </submittedName>
</protein>
<feature type="region of interest" description="Disordered" evidence="2">
    <location>
        <begin position="2462"/>
        <end position="2494"/>
    </location>
</feature>
<evidence type="ECO:0000256" key="4">
    <source>
        <dbReference type="SAM" id="SignalP"/>
    </source>
</evidence>
<dbReference type="Gene3D" id="2.170.130.30">
    <property type="match status" value="1"/>
</dbReference>
<gene>
    <name evidence="6" type="ORF">E5259_28295</name>
</gene>
<dbReference type="Gene3D" id="1.50.10.20">
    <property type="match status" value="2"/>
</dbReference>
<name>A0A7G5N2Q7_9FIRM</name>
<evidence type="ECO:0000256" key="2">
    <source>
        <dbReference type="SAM" id="MobiDB-lite"/>
    </source>
</evidence>
<proteinExistence type="predicted"/>
<feature type="domain" description="Transcobalamin-like C-terminal" evidence="5">
    <location>
        <begin position="1992"/>
        <end position="2029"/>
    </location>
</feature>
<organism evidence="6 7">
    <name type="scientific">Blautia producta</name>
    <dbReference type="NCBI Taxonomy" id="33035"/>
    <lineage>
        <taxon>Bacteria</taxon>
        <taxon>Bacillati</taxon>
        <taxon>Bacillota</taxon>
        <taxon>Clostridia</taxon>
        <taxon>Lachnospirales</taxon>
        <taxon>Lachnospiraceae</taxon>
        <taxon>Blautia</taxon>
    </lineage>
</organism>
<accession>A0A7G5N2Q7</accession>
<reference evidence="6 7" key="1">
    <citation type="submission" date="2019-04" db="EMBL/GenBank/DDBJ databases">
        <authorList>
            <person name="Schori C."/>
            <person name="Ahrens C."/>
        </authorList>
    </citation>
    <scope>NUCLEOTIDE SEQUENCE [LARGE SCALE GENOMIC DNA]</scope>
    <source>
        <strain evidence="6 7">DSM 2950</strain>
    </source>
</reference>
<dbReference type="Pfam" id="PF14478">
    <property type="entry name" value="DUF4430"/>
    <property type="match status" value="1"/>
</dbReference>
<keyword evidence="3" id="KW-0812">Transmembrane</keyword>
<keyword evidence="3" id="KW-1133">Transmembrane helix</keyword>
<dbReference type="SUPFAM" id="SSF48239">
    <property type="entry name" value="Terpenoid cyclases/Protein prenyltransferases"/>
    <property type="match status" value="1"/>
</dbReference>
<dbReference type="RefSeq" id="WP_018596130.1">
    <property type="nucleotide sequence ID" value="NZ_CABLBP010000027.1"/>
</dbReference>
<evidence type="ECO:0000313" key="7">
    <source>
        <dbReference type="Proteomes" id="UP000515789"/>
    </source>
</evidence>
<keyword evidence="1" id="KW-0175">Coiled coil</keyword>
<feature type="coiled-coil region" evidence="1">
    <location>
        <begin position="2291"/>
        <end position="2318"/>
    </location>
</feature>
<keyword evidence="4" id="KW-0732">Signal</keyword>
<dbReference type="Proteomes" id="UP000515789">
    <property type="component" value="Chromosome"/>
</dbReference>
<dbReference type="InterPro" id="IPR027954">
    <property type="entry name" value="Transcobalamin-like_C"/>
</dbReference>
<feature type="coiled-coil region" evidence="1">
    <location>
        <begin position="2181"/>
        <end position="2244"/>
    </location>
</feature>
<feature type="compositionally biased region" description="Low complexity" evidence="2">
    <location>
        <begin position="2467"/>
        <end position="2493"/>
    </location>
</feature>
<dbReference type="Gene3D" id="1.20.1270.90">
    <property type="entry name" value="AF1782-like"/>
    <property type="match status" value="1"/>
</dbReference>
<evidence type="ECO:0000259" key="5">
    <source>
        <dbReference type="Pfam" id="PF14478"/>
    </source>
</evidence>